<dbReference type="RefSeq" id="WP_183390940.1">
    <property type="nucleotide sequence ID" value="NZ_JACHVY010000001.1"/>
</dbReference>
<dbReference type="EMBL" id="JACHVY010000001">
    <property type="protein sequence ID" value="MBB2900877.1"/>
    <property type="molecule type" value="Genomic_DNA"/>
</dbReference>
<feature type="transmembrane region" description="Helical" evidence="2">
    <location>
        <begin position="324"/>
        <end position="348"/>
    </location>
</feature>
<feature type="transmembrane region" description="Helical" evidence="2">
    <location>
        <begin position="228"/>
        <end position="244"/>
    </location>
</feature>
<dbReference type="Pfam" id="PF01757">
    <property type="entry name" value="Acyl_transf_3"/>
    <property type="match status" value="1"/>
</dbReference>
<keyword evidence="2" id="KW-1133">Transmembrane helix</keyword>
<dbReference type="GO" id="GO:0016020">
    <property type="term" value="C:membrane"/>
    <property type="evidence" value="ECO:0007669"/>
    <property type="project" value="TreeGrafter"/>
</dbReference>
<dbReference type="PANTHER" id="PTHR23028:SF131">
    <property type="entry name" value="BLR2367 PROTEIN"/>
    <property type="match status" value="1"/>
</dbReference>
<reference evidence="4 5" key="2">
    <citation type="submission" date="2020-08" db="EMBL/GenBank/DDBJ databases">
        <authorList>
            <person name="Partida-Martinez L."/>
            <person name="Huntemann M."/>
            <person name="Clum A."/>
            <person name="Wang J."/>
            <person name="Palaniappan K."/>
            <person name="Ritter S."/>
            <person name="Chen I.-M."/>
            <person name="Stamatis D."/>
            <person name="Reddy T."/>
            <person name="O'Malley R."/>
            <person name="Daum C."/>
            <person name="Shapiro N."/>
            <person name="Ivanova N."/>
            <person name="Kyrpides N."/>
            <person name="Woyke T."/>
        </authorList>
    </citation>
    <scope>NUCLEOTIDE SEQUENCE [LARGE SCALE GENOMIC DNA]</scope>
    <source>
        <strain evidence="4 5">AS2.23</strain>
    </source>
</reference>
<feature type="transmembrane region" description="Helical" evidence="2">
    <location>
        <begin position="256"/>
        <end position="277"/>
    </location>
</feature>
<feature type="transmembrane region" description="Helical" evidence="2">
    <location>
        <begin position="172"/>
        <end position="192"/>
    </location>
</feature>
<feature type="transmembrane region" description="Helical" evidence="2">
    <location>
        <begin position="198"/>
        <end position="221"/>
    </location>
</feature>
<protein>
    <submittedName>
        <fullName evidence="4">Peptidoglycan/LPS O-acetylase OafA/YrhL</fullName>
    </submittedName>
</protein>
<name>A0A7W4TL22_KINRA</name>
<keyword evidence="2" id="KW-0812">Transmembrane</keyword>
<reference evidence="4 5" key="1">
    <citation type="submission" date="2020-08" db="EMBL/GenBank/DDBJ databases">
        <title>The Agave Microbiome: Exploring the role of microbial communities in plant adaptations to desert environments.</title>
        <authorList>
            <person name="Partida-Martinez L.P."/>
        </authorList>
    </citation>
    <scope>NUCLEOTIDE SEQUENCE [LARGE SCALE GENOMIC DNA]</scope>
    <source>
        <strain evidence="4 5">AS2.23</strain>
    </source>
</reference>
<accession>A0A7W4TL22</accession>
<feature type="transmembrane region" description="Helical" evidence="2">
    <location>
        <begin position="143"/>
        <end position="165"/>
    </location>
</feature>
<feature type="region of interest" description="Disordered" evidence="1">
    <location>
        <begin position="367"/>
        <end position="397"/>
    </location>
</feature>
<evidence type="ECO:0000256" key="2">
    <source>
        <dbReference type="SAM" id="Phobius"/>
    </source>
</evidence>
<dbReference type="GO" id="GO:0016747">
    <property type="term" value="F:acyltransferase activity, transferring groups other than amino-acyl groups"/>
    <property type="evidence" value="ECO:0007669"/>
    <property type="project" value="InterPro"/>
</dbReference>
<dbReference type="InterPro" id="IPR050879">
    <property type="entry name" value="Acyltransferase_3"/>
</dbReference>
<keyword evidence="2" id="KW-0472">Membrane</keyword>
<dbReference type="GO" id="GO:0000271">
    <property type="term" value="P:polysaccharide biosynthetic process"/>
    <property type="evidence" value="ECO:0007669"/>
    <property type="project" value="TreeGrafter"/>
</dbReference>
<evidence type="ECO:0000313" key="5">
    <source>
        <dbReference type="Proteomes" id="UP000533269"/>
    </source>
</evidence>
<evidence type="ECO:0000256" key="1">
    <source>
        <dbReference type="SAM" id="MobiDB-lite"/>
    </source>
</evidence>
<feature type="transmembrane region" description="Helical" evidence="2">
    <location>
        <begin position="100"/>
        <end position="119"/>
    </location>
</feature>
<gene>
    <name evidence="4" type="ORF">FHR75_001665</name>
</gene>
<organism evidence="4 5">
    <name type="scientific">Kineococcus radiotolerans</name>
    <dbReference type="NCBI Taxonomy" id="131568"/>
    <lineage>
        <taxon>Bacteria</taxon>
        <taxon>Bacillati</taxon>
        <taxon>Actinomycetota</taxon>
        <taxon>Actinomycetes</taxon>
        <taxon>Kineosporiales</taxon>
        <taxon>Kineosporiaceae</taxon>
        <taxon>Kineococcus</taxon>
    </lineage>
</organism>
<dbReference type="Proteomes" id="UP000533269">
    <property type="component" value="Unassembled WGS sequence"/>
</dbReference>
<comment type="caution">
    <text evidence="4">The sequence shown here is derived from an EMBL/GenBank/DDBJ whole genome shotgun (WGS) entry which is preliminary data.</text>
</comment>
<sequence>MPLPAIPARPPRLATLQAVRALAASMVVVVHLAGPTAFEHKVFDRSLLQPLWHPAMTGVDVFFVVSGFVMAVTAGGALLEGAPTTSLGRFAWRRASRVYPVYWVVTLAVLAAVVVVPGLREGGLAGTDLLASFLLLPQSGEPLLLVGWTLVHEMGFYAVFTLALVAARAGRWAARAVLVGWGAFVLVGHLALPDASSPWWRIATNPVNLEFLLGIAAGLLVLRHRGHGGALLTAGLVLLVPAWIDLSVRGPLLRDATAGALVVGTGAALAVAGLARLERDGRLRVPALLARLGDASYALYLVHVPLVTLLAVVVSAVLPTPGGAAGVVLQLAVVLLVLAGCQVAGLLAHRVVEQPLLRGARALERRATRPRPGPVADPAQPVAERAELSGTASTLAT</sequence>
<evidence type="ECO:0000313" key="4">
    <source>
        <dbReference type="EMBL" id="MBB2900877.1"/>
    </source>
</evidence>
<dbReference type="AlphaFoldDB" id="A0A7W4TL22"/>
<feature type="transmembrane region" description="Helical" evidence="2">
    <location>
        <begin position="297"/>
        <end position="318"/>
    </location>
</feature>
<dbReference type="PANTHER" id="PTHR23028">
    <property type="entry name" value="ACETYLTRANSFERASE"/>
    <property type="match status" value="1"/>
</dbReference>
<evidence type="ECO:0000259" key="3">
    <source>
        <dbReference type="Pfam" id="PF01757"/>
    </source>
</evidence>
<proteinExistence type="predicted"/>
<feature type="domain" description="Acyltransferase 3" evidence="3">
    <location>
        <begin position="16"/>
        <end position="341"/>
    </location>
</feature>
<dbReference type="InterPro" id="IPR002656">
    <property type="entry name" value="Acyl_transf_3_dom"/>
</dbReference>
<feature type="transmembrane region" description="Helical" evidence="2">
    <location>
        <begin position="58"/>
        <end position="79"/>
    </location>
</feature>
<feature type="transmembrane region" description="Helical" evidence="2">
    <location>
        <begin position="21"/>
        <end position="38"/>
    </location>
</feature>